<dbReference type="InterPro" id="IPR045584">
    <property type="entry name" value="Pilin-like"/>
</dbReference>
<evidence type="ECO:0000259" key="2">
    <source>
        <dbReference type="Pfam" id="PF07596"/>
    </source>
</evidence>
<evidence type="ECO:0000256" key="1">
    <source>
        <dbReference type="SAM" id="Phobius"/>
    </source>
</evidence>
<proteinExistence type="predicted"/>
<evidence type="ECO:0000313" key="3">
    <source>
        <dbReference type="EMBL" id="QEL15175.1"/>
    </source>
</evidence>
<protein>
    <recommendedName>
        <fullName evidence="2">DUF1559 domain-containing protein</fullName>
    </recommendedName>
</protein>
<feature type="transmembrane region" description="Helical" evidence="1">
    <location>
        <begin position="7"/>
        <end position="28"/>
    </location>
</feature>
<dbReference type="Pfam" id="PF07963">
    <property type="entry name" value="N_methyl"/>
    <property type="match status" value="1"/>
</dbReference>
<dbReference type="NCBIfam" id="TIGR04294">
    <property type="entry name" value="pre_pil_HX9DG"/>
    <property type="match status" value="1"/>
</dbReference>
<organism evidence="3 4">
    <name type="scientific">Limnoglobus roseus</name>
    <dbReference type="NCBI Taxonomy" id="2598579"/>
    <lineage>
        <taxon>Bacteria</taxon>
        <taxon>Pseudomonadati</taxon>
        <taxon>Planctomycetota</taxon>
        <taxon>Planctomycetia</taxon>
        <taxon>Gemmatales</taxon>
        <taxon>Gemmataceae</taxon>
        <taxon>Limnoglobus</taxon>
    </lineage>
</organism>
<dbReference type="AlphaFoldDB" id="A0A5C1A9F8"/>
<sequence>MSRRRSAFTLIELLVVIAIIAILIGLLLPAVQKVREAVARIKCTNNLKQIGLAMHNFHDQFNALPHFFKFSPPPATTGACPAKRNPFMLLLPFLEQPSYETNTEIRTKSIAAYLCPSDRPPDGAAATYMSYGINSGTQNYGWAANCARNDPAAYYCVYYPKDRQYFDGIFDFAASCTSGGGGQVVSLMSITDGTSNTLAFGERWGVIRDEFTGAPTAHLSPPTWVDTYQTLPTLAGNKLNTHVTNSSAGTSMFWGSYFHAFRSNHTGGCNFTMADGSVRFITDRINGDATPGNQYPVGTAAPSQGPVNTNASGPMFRALATRNGGEVLNNDN</sequence>
<evidence type="ECO:0000313" key="4">
    <source>
        <dbReference type="Proteomes" id="UP000324974"/>
    </source>
</evidence>
<dbReference type="NCBIfam" id="TIGR02532">
    <property type="entry name" value="IV_pilin_GFxxxE"/>
    <property type="match status" value="1"/>
</dbReference>
<dbReference type="OrthoDB" id="257279at2"/>
<dbReference type="SUPFAM" id="SSF54523">
    <property type="entry name" value="Pili subunits"/>
    <property type="match status" value="1"/>
</dbReference>
<dbReference type="InterPro" id="IPR012902">
    <property type="entry name" value="N_methyl_site"/>
</dbReference>
<dbReference type="InterPro" id="IPR011453">
    <property type="entry name" value="DUF1559"/>
</dbReference>
<dbReference type="Gene3D" id="3.30.700.10">
    <property type="entry name" value="Glycoprotein, Type 4 Pilin"/>
    <property type="match status" value="1"/>
</dbReference>
<dbReference type="RefSeq" id="WP_149115463.1">
    <property type="nucleotide sequence ID" value="NZ_CP042425.1"/>
</dbReference>
<keyword evidence="1" id="KW-0812">Transmembrane</keyword>
<keyword evidence="4" id="KW-1185">Reference proteome</keyword>
<dbReference type="PANTHER" id="PTHR30093:SF2">
    <property type="entry name" value="TYPE II SECRETION SYSTEM PROTEIN H"/>
    <property type="match status" value="1"/>
</dbReference>
<dbReference type="Proteomes" id="UP000324974">
    <property type="component" value="Chromosome"/>
</dbReference>
<accession>A0A5C1A9F8</accession>
<dbReference type="EMBL" id="CP042425">
    <property type="protein sequence ID" value="QEL15175.1"/>
    <property type="molecule type" value="Genomic_DNA"/>
</dbReference>
<name>A0A5C1A9F8_9BACT</name>
<dbReference type="PANTHER" id="PTHR30093">
    <property type="entry name" value="GENERAL SECRETION PATHWAY PROTEIN G"/>
    <property type="match status" value="1"/>
</dbReference>
<gene>
    <name evidence="3" type="ORF">PX52LOC_02090</name>
</gene>
<dbReference type="InterPro" id="IPR027558">
    <property type="entry name" value="Pre_pil_HX9DG_C"/>
</dbReference>
<keyword evidence="1" id="KW-1133">Transmembrane helix</keyword>
<dbReference type="KEGG" id="lrs:PX52LOC_02090"/>
<keyword evidence="1" id="KW-0472">Membrane</keyword>
<feature type="domain" description="DUF1559" evidence="2">
    <location>
        <begin position="32"/>
        <end position="286"/>
    </location>
</feature>
<dbReference type="Pfam" id="PF07596">
    <property type="entry name" value="SBP_bac_10"/>
    <property type="match status" value="1"/>
</dbReference>
<reference evidence="4" key="1">
    <citation type="submission" date="2019-08" db="EMBL/GenBank/DDBJ databases">
        <title>Limnoglobus roseus gen. nov., sp. nov., a novel freshwater planctomycete with a giant genome from the family Gemmataceae.</title>
        <authorList>
            <person name="Kulichevskaya I.S."/>
            <person name="Naumoff D.G."/>
            <person name="Miroshnikov K."/>
            <person name="Ivanova A."/>
            <person name="Philippov D.A."/>
            <person name="Hakobyan A."/>
            <person name="Rijpstra I.C."/>
            <person name="Sinninghe Damste J.S."/>
            <person name="Liesack W."/>
            <person name="Dedysh S.N."/>
        </authorList>
    </citation>
    <scope>NUCLEOTIDE SEQUENCE [LARGE SCALE GENOMIC DNA]</scope>
    <source>
        <strain evidence="4">PX52</strain>
    </source>
</reference>